<dbReference type="Pfam" id="PF01381">
    <property type="entry name" value="HTH_3"/>
    <property type="match status" value="1"/>
</dbReference>
<evidence type="ECO:0000259" key="1">
    <source>
        <dbReference type="PROSITE" id="PS50943"/>
    </source>
</evidence>
<dbReference type="GO" id="GO:0003677">
    <property type="term" value="F:DNA binding"/>
    <property type="evidence" value="ECO:0007669"/>
    <property type="project" value="InterPro"/>
</dbReference>
<organism evidence="2 3">
    <name type="scientific">Kribbella steppae</name>
    <dbReference type="NCBI Taxonomy" id="2512223"/>
    <lineage>
        <taxon>Bacteria</taxon>
        <taxon>Bacillati</taxon>
        <taxon>Actinomycetota</taxon>
        <taxon>Actinomycetes</taxon>
        <taxon>Propionibacteriales</taxon>
        <taxon>Kribbellaceae</taxon>
        <taxon>Kribbella</taxon>
    </lineage>
</organism>
<sequence>MSRKKSERTTFVRGNARLDQLLARPDIAAGVAEVEAEAREMDRVYAENLAMIRRAGDLTQVEVAERLGVGQAVVSRLERRSDMLLSTLADYLHATGAEHPRIVAILNGMEVELDLDQFREPRSA</sequence>
<proteinExistence type="predicted"/>
<gene>
    <name evidence="2" type="ORF">EV652_108311</name>
</gene>
<dbReference type="InterPro" id="IPR001387">
    <property type="entry name" value="Cro/C1-type_HTH"/>
</dbReference>
<dbReference type="CDD" id="cd00093">
    <property type="entry name" value="HTH_XRE"/>
    <property type="match status" value="1"/>
</dbReference>
<keyword evidence="3" id="KW-1185">Reference proteome</keyword>
<name>A0A4R2HB01_9ACTN</name>
<comment type="caution">
    <text evidence="2">The sequence shown here is derived from an EMBL/GenBank/DDBJ whole genome shotgun (WGS) entry which is preliminary data.</text>
</comment>
<dbReference type="AlphaFoldDB" id="A0A4R2HB01"/>
<dbReference type="RefSeq" id="WP_242001973.1">
    <property type="nucleotide sequence ID" value="NZ_SLWN01000008.1"/>
</dbReference>
<evidence type="ECO:0000313" key="2">
    <source>
        <dbReference type="EMBL" id="TCO24776.1"/>
    </source>
</evidence>
<reference evidence="2 3" key="1">
    <citation type="journal article" date="2015" name="Stand. Genomic Sci.">
        <title>Genomic Encyclopedia of Bacterial and Archaeal Type Strains, Phase III: the genomes of soil and plant-associated and newly described type strains.</title>
        <authorList>
            <person name="Whitman W.B."/>
            <person name="Woyke T."/>
            <person name="Klenk H.P."/>
            <person name="Zhou Y."/>
            <person name="Lilburn T.G."/>
            <person name="Beck B.J."/>
            <person name="De Vos P."/>
            <person name="Vandamme P."/>
            <person name="Eisen J.A."/>
            <person name="Garrity G."/>
            <person name="Hugenholtz P."/>
            <person name="Kyrpides N.C."/>
        </authorList>
    </citation>
    <scope>NUCLEOTIDE SEQUENCE [LARGE SCALE GENOMIC DNA]</scope>
    <source>
        <strain evidence="2 3">VKM Ac-2572</strain>
    </source>
</reference>
<dbReference type="EMBL" id="SLWN01000008">
    <property type="protein sequence ID" value="TCO24776.1"/>
    <property type="molecule type" value="Genomic_DNA"/>
</dbReference>
<dbReference type="Proteomes" id="UP000294508">
    <property type="component" value="Unassembled WGS sequence"/>
</dbReference>
<dbReference type="Gene3D" id="1.10.260.40">
    <property type="entry name" value="lambda repressor-like DNA-binding domains"/>
    <property type="match status" value="1"/>
</dbReference>
<feature type="domain" description="HTH cro/C1-type" evidence="1">
    <location>
        <begin position="49"/>
        <end position="102"/>
    </location>
</feature>
<accession>A0A4R2HB01</accession>
<dbReference type="InterPro" id="IPR010982">
    <property type="entry name" value="Lambda_DNA-bd_dom_sf"/>
</dbReference>
<dbReference type="PROSITE" id="PS50943">
    <property type="entry name" value="HTH_CROC1"/>
    <property type="match status" value="1"/>
</dbReference>
<dbReference type="SMART" id="SM00530">
    <property type="entry name" value="HTH_XRE"/>
    <property type="match status" value="1"/>
</dbReference>
<evidence type="ECO:0000313" key="3">
    <source>
        <dbReference type="Proteomes" id="UP000294508"/>
    </source>
</evidence>
<protein>
    <submittedName>
        <fullName evidence="2">Helix-turn-helix protein</fullName>
    </submittedName>
</protein>
<dbReference type="SUPFAM" id="SSF47413">
    <property type="entry name" value="lambda repressor-like DNA-binding domains"/>
    <property type="match status" value="1"/>
</dbReference>